<accession>A0ACB8DY91</accession>
<name>A0ACB8DY91_DERSI</name>
<sequence>MELSVCLDFLPSAYMLPNEQNGFRQWAASISTAHRGNHPRTLVYAADISYKSQTMWCSAVSKLLLV</sequence>
<organism evidence="1 2">
    <name type="scientific">Dermacentor silvarum</name>
    <name type="common">Tick</name>
    <dbReference type="NCBI Taxonomy" id="543639"/>
    <lineage>
        <taxon>Eukaryota</taxon>
        <taxon>Metazoa</taxon>
        <taxon>Ecdysozoa</taxon>
        <taxon>Arthropoda</taxon>
        <taxon>Chelicerata</taxon>
        <taxon>Arachnida</taxon>
        <taxon>Acari</taxon>
        <taxon>Parasitiformes</taxon>
        <taxon>Ixodida</taxon>
        <taxon>Ixodoidea</taxon>
        <taxon>Ixodidae</taxon>
        <taxon>Rhipicephalinae</taxon>
        <taxon>Dermacentor</taxon>
    </lineage>
</organism>
<dbReference type="EMBL" id="CM023470">
    <property type="protein sequence ID" value="KAH7979326.1"/>
    <property type="molecule type" value="Genomic_DNA"/>
</dbReference>
<reference evidence="1" key="1">
    <citation type="submission" date="2020-05" db="EMBL/GenBank/DDBJ databases">
        <title>Large-scale comparative analyses of tick genomes elucidate their genetic diversity and vector capacities.</title>
        <authorList>
            <person name="Jia N."/>
            <person name="Wang J."/>
            <person name="Shi W."/>
            <person name="Du L."/>
            <person name="Sun Y."/>
            <person name="Zhan W."/>
            <person name="Jiang J."/>
            <person name="Wang Q."/>
            <person name="Zhang B."/>
            <person name="Ji P."/>
            <person name="Sakyi L.B."/>
            <person name="Cui X."/>
            <person name="Yuan T."/>
            <person name="Jiang B."/>
            <person name="Yang W."/>
            <person name="Lam T.T.-Y."/>
            <person name="Chang Q."/>
            <person name="Ding S."/>
            <person name="Wang X."/>
            <person name="Zhu J."/>
            <person name="Ruan X."/>
            <person name="Zhao L."/>
            <person name="Wei J."/>
            <person name="Que T."/>
            <person name="Du C."/>
            <person name="Cheng J."/>
            <person name="Dai P."/>
            <person name="Han X."/>
            <person name="Huang E."/>
            <person name="Gao Y."/>
            <person name="Liu J."/>
            <person name="Shao H."/>
            <person name="Ye R."/>
            <person name="Li L."/>
            <person name="Wei W."/>
            <person name="Wang X."/>
            <person name="Wang C."/>
            <person name="Yang T."/>
            <person name="Huo Q."/>
            <person name="Li W."/>
            <person name="Guo W."/>
            <person name="Chen H."/>
            <person name="Zhou L."/>
            <person name="Ni X."/>
            <person name="Tian J."/>
            <person name="Zhou Y."/>
            <person name="Sheng Y."/>
            <person name="Liu T."/>
            <person name="Pan Y."/>
            <person name="Xia L."/>
            <person name="Li J."/>
            <person name="Zhao F."/>
            <person name="Cao W."/>
        </authorList>
    </citation>
    <scope>NUCLEOTIDE SEQUENCE</scope>
    <source>
        <strain evidence="1">Dsil-2018</strain>
    </source>
</reference>
<comment type="caution">
    <text evidence="1">The sequence shown here is derived from an EMBL/GenBank/DDBJ whole genome shotgun (WGS) entry which is preliminary data.</text>
</comment>
<protein>
    <submittedName>
        <fullName evidence="1">Uncharacterized protein</fullName>
    </submittedName>
</protein>
<dbReference type="Proteomes" id="UP000821865">
    <property type="component" value="Chromosome 1"/>
</dbReference>
<keyword evidence="2" id="KW-1185">Reference proteome</keyword>
<evidence type="ECO:0000313" key="2">
    <source>
        <dbReference type="Proteomes" id="UP000821865"/>
    </source>
</evidence>
<proteinExistence type="predicted"/>
<evidence type="ECO:0000313" key="1">
    <source>
        <dbReference type="EMBL" id="KAH7979326.1"/>
    </source>
</evidence>
<gene>
    <name evidence="1" type="ORF">HPB49_009067</name>
</gene>